<dbReference type="Gene3D" id="3.40.50.2300">
    <property type="match status" value="1"/>
</dbReference>
<dbReference type="InterPro" id="IPR036388">
    <property type="entry name" value="WH-like_DNA-bd_sf"/>
</dbReference>
<evidence type="ECO:0000313" key="10">
    <source>
        <dbReference type="EMBL" id="ABX04902.1"/>
    </source>
</evidence>
<feature type="domain" description="Response regulatory" evidence="8">
    <location>
        <begin position="7"/>
        <end position="120"/>
    </location>
</feature>
<feature type="modified residue" description="4-aspartylphosphate" evidence="6">
    <location>
        <position position="56"/>
    </location>
</feature>
<dbReference type="InterPro" id="IPR001867">
    <property type="entry name" value="OmpR/PhoB-type_DNA-bd"/>
</dbReference>
<dbReference type="SUPFAM" id="SSF46894">
    <property type="entry name" value="C-terminal effector domain of the bipartite response regulators"/>
    <property type="match status" value="1"/>
</dbReference>
<dbReference type="InterPro" id="IPR011006">
    <property type="entry name" value="CheY-like_superfamily"/>
</dbReference>
<evidence type="ECO:0000256" key="5">
    <source>
        <dbReference type="ARBA" id="ARBA00023163"/>
    </source>
</evidence>
<evidence type="ECO:0000256" key="2">
    <source>
        <dbReference type="ARBA" id="ARBA00023012"/>
    </source>
</evidence>
<protein>
    <submittedName>
        <fullName evidence="10">Two component transcriptional regulator, winged helix family</fullName>
    </submittedName>
</protein>
<gene>
    <name evidence="10" type="ordered locus">Haur_2262</name>
</gene>
<keyword evidence="2" id="KW-0902">Two-component regulatory system</keyword>
<dbReference type="Pfam" id="PF00072">
    <property type="entry name" value="Response_reg"/>
    <property type="match status" value="1"/>
</dbReference>
<dbReference type="HOGENOM" id="CLU_000445_30_4_0"/>
<dbReference type="STRING" id="316274.Haur_2262"/>
<evidence type="ECO:0000256" key="7">
    <source>
        <dbReference type="PROSITE-ProRule" id="PRU01091"/>
    </source>
</evidence>
<dbReference type="PANTHER" id="PTHR48111:SF50">
    <property type="entry name" value="KDP OPERON TRANSCRIPTIONAL REGULATORY PROTEIN KDPE"/>
    <property type="match status" value="1"/>
</dbReference>
<keyword evidence="1 6" id="KW-0597">Phosphoprotein</keyword>
<dbReference type="GO" id="GO:0006355">
    <property type="term" value="P:regulation of DNA-templated transcription"/>
    <property type="evidence" value="ECO:0007669"/>
    <property type="project" value="InterPro"/>
</dbReference>
<accession>A9AXT6</accession>
<evidence type="ECO:0000313" key="11">
    <source>
        <dbReference type="Proteomes" id="UP000000787"/>
    </source>
</evidence>
<dbReference type="GO" id="GO:0000976">
    <property type="term" value="F:transcription cis-regulatory region binding"/>
    <property type="evidence" value="ECO:0007669"/>
    <property type="project" value="TreeGrafter"/>
</dbReference>
<keyword evidence="3" id="KW-0805">Transcription regulation</keyword>
<dbReference type="InterPro" id="IPR001789">
    <property type="entry name" value="Sig_transdc_resp-reg_receiver"/>
</dbReference>
<dbReference type="GO" id="GO:0005829">
    <property type="term" value="C:cytosol"/>
    <property type="evidence" value="ECO:0007669"/>
    <property type="project" value="TreeGrafter"/>
</dbReference>
<organism evidence="10 11">
    <name type="scientific">Herpetosiphon aurantiacus (strain ATCC 23779 / DSM 785 / 114-95)</name>
    <dbReference type="NCBI Taxonomy" id="316274"/>
    <lineage>
        <taxon>Bacteria</taxon>
        <taxon>Bacillati</taxon>
        <taxon>Chloroflexota</taxon>
        <taxon>Chloroflexia</taxon>
        <taxon>Herpetosiphonales</taxon>
        <taxon>Herpetosiphonaceae</taxon>
        <taxon>Herpetosiphon</taxon>
    </lineage>
</organism>
<keyword evidence="5" id="KW-0804">Transcription</keyword>
<dbReference type="AlphaFoldDB" id="A9AXT6"/>
<dbReference type="GO" id="GO:0000156">
    <property type="term" value="F:phosphorelay response regulator activity"/>
    <property type="evidence" value="ECO:0007669"/>
    <property type="project" value="TreeGrafter"/>
</dbReference>
<feature type="DNA-binding region" description="OmpR/PhoB-type" evidence="7">
    <location>
        <begin position="132"/>
        <end position="231"/>
    </location>
</feature>
<sequence>MATQPVRVLLAEDEDVLRDFIRRNLQVRGFEVLEATNGLEALALWHTEQPQLIILDLMMPRLTGFEVCQRIREQSIVPIIVLTALDAERDKVMAFDLGADDYLCKPFGVDELLARIRAVLRRSQWSVQPQASGTKRYGELEIDLEAHSVRRAGLDVRLTPTEFALLAYLITHPNKVLTHRMLLQHVWGDQYRDEAEYLRVYIGRLRRKLEADPSNPRHLLTEAGIGYRFVS</sequence>
<dbReference type="EMBL" id="CP000875">
    <property type="protein sequence ID" value="ABX04902.1"/>
    <property type="molecule type" value="Genomic_DNA"/>
</dbReference>
<dbReference type="BioCyc" id="HAUR316274:GHYA-2290-MONOMER"/>
<dbReference type="Pfam" id="PF00486">
    <property type="entry name" value="Trans_reg_C"/>
    <property type="match status" value="1"/>
</dbReference>
<dbReference type="InParanoid" id="A9AXT6"/>
<dbReference type="SUPFAM" id="SSF52172">
    <property type="entry name" value="CheY-like"/>
    <property type="match status" value="1"/>
</dbReference>
<dbReference type="SMART" id="SM00448">
    <property type="entry name" value="REC"/>
    <property type="match status" value="1"/>
</dbReference>
<dbReference type="CDD" id="cd17574">
    <property type="entry name" value="REC_OmpR"/>
    <property type="match status" value="1"/>
</dbReference>
<dbReference type="eggNOG" id="COG0745">
    <property type="taxonomic scope" value="Bacteria"/>
</dbReference>
<dbReference type="PROSITE" id="PS51755">
    <property type="entry name" value="OMPR_PHOB"/>
    <property type="match status" value="1"/>
</dbReference>
<evidence type="ECO:0000256" key="4">
    <source>
        <dbReference type="ARBA" id="ARBA00023125"/>
    </source>
</evidence>
<evidence type="ECO:0000259" key="9">
    <source>
        <dbReference type="PROSITE" id="PS51755"/>
    </source>
</evidence>
<dbReference type="InterPro" id="IPR016032">
    <property type="entry name" value="Sig_transdc_resp-reg_C-effctor"/>
</dbReference>
<dbReference type="KEGG" id="hau:Haur_2262"/>
<dbReference type="Gene3D" id="6.10.250.690">
    <property type="match status" value="1"/>
</dbReference>
<evidence type="ECO:0000256" key="6">
    <source>
        <dbReference type="PROSITE-ProRule" id="PRU00169"/>
    </source>
</evidence>
<dbReference type="SMART" id="SM00862">
    <property type="entry name" value="Trans_reg_C"/>
    <property type="match status" value="1"/>
</dbReference>
<dbReference type="InterPro" id="IPR039420">
    <property type="entry name" value="WalR-like"/>
</dbReference>
<name>A9AXT6_HERA2</name>
<dbReference type="PROSITE" id="PS50110">
    <property type="entry name" value="RESPONSE_REGULATORY"/>
    <property type="match status" value="1"/>
</dbReference>
<evidence type="ECO:0000256" key="3">
    <source>
        <dbReference type="ARBA" id="ARBA00023015"/>
    </source>
</evidence>
<dbReference type="CDD" id="cd00383">
    <property type="entry name" value="trans_reg_C"/>
    <property type="match status" value="1"/>
</dbReference>
<evidence type="ECO:0000256" key="1">
    <source>
        <dbReference type="ARBA" id="ARBA00022553"/>
    </source>
</evidence>
<dbReference type="FunFam" id="3.40.50.2300:FF:000001">
    <property type="entry name" value="DNA-binding response regulator PhoB"/>
    <property type="match status" value="1"/>
</dbReference>
<dbReference type="Proteomes" id="UP000000787">
    <property type="component" value="Chromosome"/>
</dbReference>
<reference evidence="10 11" key="1">
    <citation type="journal article" date="2011" name="Stand. Genomic Sci.">
        <title>Complete genome sequence of the filamentous gliding predatory bacterium Herpetosiphon aurantiacus type strain (114-95(T)).</title>
        <authorList>
            <person name="Kiss H."/>
            <person name="Nett M."/>
            <person name="Domin N."/>
            <person name="Martin K."/>
            <person name="Maresca J.A."/>
            <person name="Copeland A."/>
            <person name="Lapidus A."/>
            <person name="Lucas S."/>
            <person name="Berry K.W."/>
            <person name="Glavina Del Rio T."/>
            <person name="Dalin E."/>
            <person name="Tice H."/>
            <person name="Pitluck S."/>
            <person name="Richardson P."/>
            <person name="Bruce D."/>
            <person name="Goodwin L."/>
            <person name="Han C."/>
            <person name="Detter J.C."/>
            <person name="Schmutz J."/>
            <person name="Brettin T."/>
            <person name="Land M."/>
            <person name="Hauser L."/>
            <person name="Kyrpides N.C."/>
            <person name="Ivanova N."/>
            <person name="Goker M."/>
            <person name="Woyke T."/>
            <person name="Klenk H.P."/>
            <person name="Bryant D.A."/>
        </authorList>
    </citation>
    <scope>NUCLEOTIDE SEQUENCE [LARGE SCALE GENOMIC DNA]</scope>
    <source>
        <strain evidence="11">ATCC 23779 / DSM 785 / 114-95</strain>
    </source>
</reference>
<feature type="domain" description="OmpR/PhoB-type" evidence="9">
    <location>
        <begin position="132"/>
        <end position="231"/>
    </location>
</feature>
<dbReference type="Gene3D" id="1.10.10.10">
    <property type="entry name" value="Winged helix-like DNA-binding domain superfamily/Winged helix DNA-binding domain"/>
    <property type="match status" value="1"/>
</dbReference>
<proteinExistence type="predicted"/>
<keyword evidence="11" id="KW-1185">Reference proteome</keyword>
<dbReference type="PANTHER" id="PTHR48111">
    <property type="entry name" value="REGULATOR OF RPOS"/>
    <property type="match status" value="1"/>
</dbReference>
<keyword evidence="4 7" id="KW-0238">DNA-binding</keyword>
<dbReference type="GO" id="GO:0032993">
    <property type="term" value="C:protein-DNA complex"/>
    <property type="evidence" value="ECO:0007669"/>
    <property type="project" value="TreeGrafter"/>
</dbReference>
<evidence type="ECO:0000259" key="8">
    <source>
        <dbReference type="PROSITE" id="PS50110"/>
    </source>
</evidence>